<evidence type="ECO:0000313" key="1">
    <source>
        <dbReference type="EMBL" id="KAK9793196.1"/>
    </source>
</evidence>
<sequence length="113" mass="12097">MAPPAPVGPTTNVSKLEGKLVKNLAVFEMKKVLDVCFLFRLALSCYKVCAAVHSAYASSHHPSSCTARHDFPAGVFVQAELQLPWERPEVLTTGKSSTLLRGSVCQAGSLAQP</sequence>
<protein>
    <submittedName>
        <fullName evidence="1">Uncharacterized protein</fullName>
    </submittedName>
</protein>
<name>A0AAW1NV80_9CHLO</name>
<reference evidence="1 2" key="1">
    <citation type="journal article" date="2024" name="Nat. Commun.">
        <title>Phylogenomics reveals the evolutionary origins of lichenization in chlorophyte algae.</title>
        <authorList>
            <person name="Puginier C."/>
            <person name="Libourel C."/>
            <person name="Otte J."/>
            <person name="Skaloud P."/>
            <person name="Haon M."/>
            <person name="Grisel S."/>
            <person name="Petersen M."/>
            <person name="Berrin J.G."/>
            <person name="Delaux P.M."/>
            <person name="Dal Grande F."/>
            <person name="Keller J."/>
        </authorList>
    </citation>
    <scope>NUCLEOTIDE SEQUENCE [LARGE SCALE GENOMIC DNA]</scope>
    <source>
        <strain evidence="1 2">SAG 2036</strain>
    </source>
</reference>
<proteinExistence type="predicted"/>
<keyword evidence="2" id="KW-1185">Reference proteome</keyword>
<dbReference type="AlphaFoldDB" id="A0AAW1NV80"/>
<accession>A0AAW1NV80</accession>
<gene>
    <name evidence="1" type="ORF">WJX73_001664</name>
</gene>
<organism evidence="1 2">
    <name type="scientific">Symbiochloris irregularis</name>
    <dbReference type="NCBI Taxonomy" id="706552"/>
    <lineage>
        <taxon>Eukaryota</taxon>
        <taxon>Viridiplantae</taxon>
        <taxon>Chlorophyta</taxon>
        <taxon>core chlorophytes</taxon>
        <taxon>Trebouxiophyceae</taxon>
        <taxon>Trebouxiales</taxon>
        <taxon>Trebouxiaceae</taxon>
        <taxon>Symbiochloris</taxon>
    </lineage>
</organism>
<dbReference type="Proteomes" id="UP001465755">
    <property type="component" value="Unassembled WGS sequence"/>
</dbReference>
<evidence type="ECO:0000313" key="2">
    <source>
        <dbReference type="Proteomes" id="UP001465755"/>
    </source>
</evidence>
<dbReference type="EMBL" id="JALJOQ010000153">
    <property type="protein sequence ID" value="KAK9793196.1"/>
    <property type="molecule type" value="Genomic_DNA"/>
</dbReference>
<comment type="caution">
    <text evidence="1">The sequence shown here is derived from an EMBL/GenBank/DDBJ whole genome shotgun (WGS) entry which is preliminary data.</text>
</comment>